<dbReference type="RefSeq" id="WP_154725569.1">
    <property type="nucleotide sequence ID" value="NZ_UXHF01000009.1"/>
</dbReference>
<gene>
    <name evidence="3" type="ORF">BREV_BREV_00699</name>
</gene>
<comment type="caution">
    <text evidence="3">The sequence shown here is derived from an EMBL/GenBank/DDBJ whole genome shotgun (WGS) entry which is preliminary data.</text>
</comment>
<feature type="domain" description="Large polyvalent protein-associated" evidence="2">
    <location>
        <begin position="47"/>
        <end position="129"/>
    </location>
</feature>
<reference evidence="3 4" key="1">
    <citation type="submission" date="2018-11" db="EMBL/GenBank/DDBJ databases">
        <authorList>
            <person name="Peiro R."/>
            <person name="Begona"/>
            <person name="Cbmso G."/>
            <person name="Lopez M."/>
            <person name="Gonzalez S."/>
            <person name="Sacristan E."/>
            <person name="Castillo E."/>
        </authorList>
    </citation>
    <scope>NUCLEOTIDE SEQUENCE [LARGE SCALE GENOMIC DNA]</scope>
    <source>
        <strain evidence="3">Brev_genome</strain>
    </source>
</reference>
<sequence length="202" mass="22885">MTQSVPPRAERENRLSSGAGKAAKSTVKGDIPAAVLDRYLIERDLRGRPERFFRDHRATEPMFQDRGRSLVSHSAYPDAVIDMLKIARHRGWSAVRVSGDPGFRREVWIQAQALGLEVKGHRPGERDRQAAGLEPRPPLSAEIAHRMARAAVVVRRLIPDAALQTRLMAEALDRFQARRTARERAPDPTRDRHEAHDRSRSR</sequence>
<keyword evidence="4" id="KW-1185">Reference proteome</keyword>
<dbReference type="Pfam" id="PF18821">
    <property type="entry name" value="LPD7"/>
    <property type="match status" value="1"/>
</dbReference>
<dbReference type="InterPro" id="IPR040677">
    <property type="entry name" value="LPD7"/>
</dbReference>
<organism evidence="3 4">
    <name type="scientific">Brevundimonas mediterranea</name>
    <dbReference type="NCBI Taxonomy" id="74329"/>
    <lineage>
        <taxon>Bacteria</taxon>
        <taxon>Pseudomonadati</taxon>
        <taxon>Pseudomonadota</taxon>
        <taxon>Alphaproteobacteria</taxon>
        <taxon>Caulobacterales</taxon>
        <taxon>Caulobacteraceae</taxon>
        <taxon>Brevundimonas</taxon>
    </lineage>
</organism>
<protein>
    <recommendedName>
        <fullName evidence="2">Large polyvalent protein-associated domain-containing protein</fullName>
    </recommendedName>
</protein>
<dbReference type="EMBL" id="UXHF01000009">
    <property type="protein sequence ID" value="VDC52035.1"/>
    <property type="molecule type" value="Genomic_DNA"/>
</dbReference>
<evidence type="ECO:0000313" key="4">
    <source>
        <dbReference type="Proteomes" id="UP000289220"/>
    </source>
</evidence>
<dbReference type="Proteomes" id="UP000289220">
    <property type="component" value="Unassembled WGS sequence"/>
</dbReference>
<accession>A0A7Z9C7C7</accession>
<evidence type="ECO:0000313" key="3">
    <source>
        <dbReference type="EMBL" id="VDC52035.1"/>
    </source>
</evidence>
<evidence type="ECO:0000256" key="1">
    <source>
        <dbReference type="SAM" id="MobiDB-lite"/>
    </source>
</evidence>
<name>A0A7Z9C7C7_9CAUL</name>
<evidence type="ECO:0000259" key="2">
    <source>
        <dbReference type="Pfam" id="PF18821"/>
    </source>
</evidence>
<dbReference type="AlphaFoldDB" id="A0A7Z9C7C7"/>
<feature type="region of interest" description="Disordered" evidence="1">
    <location>
        <begin position="1"/>
        <end position="27"/>
    </location>
</feature>
<feature type="region of interest" description="Disordered" evidence="1">
    <location>
        <begin position="177"/>
        <end position="202"/>
    </location>
</feature>
<proteinExistence type="predicted"/>